<evidence type="ECO:0000259" key="2">
    <source>
        <dbReference type="Pfam" id="PF07626"/>
    </source>
</evidence>
<gene>
    <name evidence="7" type="ORF">FYK55_22350</name>
</gene>
<dbReference type="Pfam" id="PF07631">
    <property type="entry name" value="PSD4"/>
    <property type="match status" value="1"/>
</dbReference>
<dbReference type="Proteomes" id="UP000324479">
    <property type="component" value="Unassembled WGS sequence"/>
</dbReference>
<dbReference type="InterPro" id="IPR013039">
    <property type="entry name" value="DUF1588"/>
</dbReference>
<proteinExistence type="predicted"/>
<accession>A0A5M6D1D7</accession>
<dbReference type="Pfam" id="PF07635">
    <property type="entry name" value="PSCyt1"/>
    <property type="match status" value="1"/>
</dbReference>
<feature type="domain" description="DUF1592" evidence="4">
    <location>
        <begin position="433"/>
        <end position="560"/>
    </location>
</feature>
<dbReference type="Pfam" id="PF07626">
    <property type="entry name" value="PSD3"/>
    <property type="match status" value="1"/>
</dbReference>
<dbReference type="Pfam" id="PF07624">
    <property type="entry name" value="PSD2"/>
    <property type="match status" value="1"/>
</dbReference>
<keyword evidence="8" id="KW-1185">Reference proteome</keyword>
<feature type="domain" description="Cytochrome C Planctomycete-type" evidence="5">
    <location>
        <begin position="14"/>
        <end position="65"/>
    </location>
</feature>
<feature type="domain" description="DUF1585" evidence="1">
    <location>
        <begin position="699"/>
        <end position="772"/>
    </location>
</feature>
<evidence type="ECO:0000259" key="4">
    <source>
        <dbReference type="Pfam" id="PF07631"/>
    </source>
</evidence>
<dbReference type="InterPro" id="IPR011478">
    <property type="entry name" value="DUF1585"/>
</dbReference>
<protein>
    <submittedName>
        <fullName evidence="7">DUF1592 domain-containing protein</fullName>
    </submittedName>
</protein>
<feature type="domain" description="DUF1588" evidence="3">
    <location>
        <begin position="580"/>
        <end position="676"/>
    </location>
</feature>
<dbReference type="Pfam" id="PF07627">
    <property type="entry name" value="PSCyt3"/>
    <property type="match status" value="1"/>
</dbReference>
<evidence type="ECO:0000313" key="7">
    <source>
        <dbReference type="EMBL" id="KAA5540102.1"/>
    </source>
</evidence>
<feature type="domain" description="DUF1595" evidence="6">
    <location>
        <begin position="370"/>
        <end position="428"/>
    </location>
</feature>
<comment type="caution">
    <text evidence="7">The sequence shown here is derived from an EMBL/GenBank/DDBJ whole genome shotgun (WGS) entry which is preliminary data.</text>
</comment>
<organism evidence="7 8">
    <name type="scientific">Roseiconus nitratireducens</name>
    <dbReference type="NCBI Taxonomy" id="2605748"/>
    <lineage>
        <taxon>Bacteria</taxon>
        <taxon>Pseudomonadati</taxon>
        <taxon>Planctomycetota</taxon>
        <taxon>Planctomycetia</taxon>
        <taxon>Pirellulales</taxon>
        <taxon>Pirellulaceae</taxon>
        <taxon>Roseiconus</taxon>
    </lineage>
</organism>
<feature type="domain" description="DUF1587" evidence="2">
    <location>
        <begin position="102"/>
        <end position="165"/>
    </location>
</feature>
<evidence type="ECO:0000259" key="3">
    <source>
        <dbReference type="Pfam" id="PF07627"/>
    </source>
</evidence>
<dbReference type="InterPro" id="IPR013043">
    <property type="entry name" value="DUF1595"/>
</dbReference>
<evidence type="ECO:0000259" key="1">
    <source>
        <dbReference type="Pfam" id="PF07624"/>
    </source>
</evidence>
<dbReference type="InterPro" id="IPR013042">
    <property type="entry name" value="DUF1592"/>
</dbReference>
<dbReference type="AlphaFoldDB" id="A0A5M6D1D7"/>
<reference evidence="7 8" key="1">
    <citation type="submission" date="2019-08" db="EMBL/GenBank/DDBJ databases">
        <authorList>
            <person name="Dhanesh K."/>
            <person name="Kumar G."/>
            <person name="Sasikala C."/>
            <person name="Venkata Ramana C."/>
        </authorList>
    </citation>
    <scope>NUCLEOTIDE SEQUENCE [LARGE SCALE GENOMIC DNA]</scope>
    <source>
        <strain evidence="7 8">JC645</strain>
    </source>
</reference>
<evidence type="ECO:0000259" key="6">
    <source>
        <dbReference type="Pfam" id="PF07637"/>
    </source>
</evidence>
<sequence>MPPKVTADFLQTHCLDCHDGDSGEGGFGLDVILGESAHGLPDPKAMHHWVRVFDRVNDGEMPPDDYGEVDAKQKAKFLKRTFQWLDQTQSQQIAREGRVPSRRLTNLQLENTLCDLLSVDIPLRRLMPQEQRTEGFRNIAEAQAMSHYYLQDHLTVVDAALDAAFERAEDRTAGLELEMPPERIANKRKGQRNRDPEMRQDAAVVWACDMSFYGRISNSRLRDAGWYDITLNASAIKLPKDRGLWCTVRSGECVSRAPLMSWIGSFEATETPAEYHFTAWIEADHMLEITVTDSMVEKARFQGGQVGFGEGEPQDVPGLAMHSLSIRRVFPGGEVSDVRQSLFGDLKVRFDKKSKRWELESEAPQADLNRQLKRFADRAFRQPVSAEQLRPYEQALHVALENGVASAQALRQAYRALLCSPRFVYFQEHPGRLDDHAVATRLSYLLTGSMPDAALRKAADRGELRDPQTIMEHTRRLLQGDGLEHFVTDFADQWLDLADIDFTEPDRRRFREFDQVVQHAMLEETRRFLNTMLVENRPARDLVDADFTWLNNRLAEYYDIDCSLEPSQWTLVSLADHPRRGGLMTQGAILKVTANGTNTSPVVRGVWVCDRLLGVPIPDPPENVPAIEPDTRGTTTVREMLEKHRSQVECAACHSRIDPPGFALEHFNAAGQWRDRYRIGNKRSSKEGPEVDSAYQLADGREFDSFMEFRDLAATDHDRVARNFAAKVLTYATGREPTFADRKALDEIVAETEEQQHGVRSLIEAVVTSQPFLNQ</sequence>
<evidence type="ECO:0000259" key="5">
    <source>
        <dbReference type="Pfam" id="PF07635"/>
    </source>
</evidence>
<name>A0A5M6D1D7_9BACT</name>
<dbReference type="EMBL" id="VWOX01000015">
    <property type="protein sequence ID" value="KAA5540102.1"/>
    <property type="molecule type" value="Genomic_DNA"/>
</dbReference>
<dbReference type="InterPro" id="IPR011429">
    <property type="entry name" value="Cyt_c_Planctomycete-type"/>
</dbReference>
<evidence type="ECO:0000313" key="8">
    <source>
        <dbReference type="Proteomes" id="UP000324479"/>
    </source>
</evidence>
<dbReference type="InterPro" id="IPR013036">
    <property type="entry name" value="DUF1587"/>
</dbReference>
<dbReference type="Pfam" id="PF07637">
    <property type="entry name" value="PSD5"/>
    <property type="match status" value="1"/>
</dbReference>